<keyword evidence="4 10" id="KW-0812">Transmembrane</keyword>
<evidence type="ECO:0000256" key="9">
    <source>
        <dbReference type="ARBA" id="ARBA00023136"/>
    </source>
</evidence>
<evidence type="ECO:0000256" key="3">
    <source>
        <dbReference type="ARBA" id="ARBA00022448"/>
    </source>
</evidence>
<evidence type="ECO:0000256" key="7">
    <source>
        <dbReference type="ARBA" id="ARBA00022989"/>
    </source>
</evidence>
<dbReference type="EMBL" id="OZ019900">
    <property type="protein sequence ID" value="CAK9234494.1"/>
    <property type="molecule type" value="Genomic_DNA"/>
</dbReference>
<keyword evidence="9 10" id="KW-0472">Membrane</keyword>
<dbReference type="InterPro" id="IPR004131">
    <property type="entry name" value="PPase-energised_H-pump"/>
</dbReference>
<keyword evidence="8" id="KW-0406">Ion transport</keyword>
<accession>A0ABP0V1K0</accession>
<evidence type="ECO:0000256" key="1">
    <source>
        <dbReference type="ARBA" id="ARBA00004127"/>
    </source>
</evidence>
<keyword evidence="3" id="KW-0813">Transport</keyword>
<evidence type="ECO:0000256" key="6">
    <source>
        <dbReference type="ARBA" id="ARBA00022967"/>
    </source>
</evidence>
<feature type="transmembrane region" description="Helical" evidence="10">
    <location>
        <begin position="20"/>
        <end position="40"/>
    </location>
</feature>
<reference evidence="11" key="1">
    <citation type="submission" date="2024-02" db="EMBL/GenBank/DDBJ databases">
        <authorList>
            <consortium name="ELIXIR-Norway"/>
            <consortium name="Elixir Norway"/>
        </authorList>
    </citation>
    <scope>NUCLEOTIDE SEQUENCE</scope>
</reference>
<keyword evidence="12" id="KW-1185">Reference proteome</keyword>
<dbReference type="Pfam" id="PF03030">
    <property type="entry name" value="H_PPase"/>
    <property type="match status" value="1"/>
</dbReference>
<proteinExistence type="predicted"/>
<dbReference type="Proteomes" id="UP001497512">
    <property type="component" value="Chromosome 8"/>
</dbReference>
<dbReference type="PANTHER" id="PTHR31998">
    <property type="entry name" value="K(+)-INSENSITIVE PYROPHOSPHATE-ENERGIZED PROTON PUMP"/>
    <property type="match status" value="1"/>
</dbReference>
<keyword evidence="6" id="KW-1278">Translocase</keyword>
<evidence type="ECO:0000313" key="11">
    <source>
        <dbReference type="EMBL" id="CAK9234494.1"/>
    </source>
</evidence>
<evidence type="ECO:0000256" key="4">
    <source>
        <dbReference type="ARBA" id="ARBA00022692"/>
    </source>
</evidence>
<protein>
    <recommendedName>
        <fullName evidence="2">H(+)-exporting diphosphatase</fullName>
        <ecNumber evidence="2">7.1.3.1</ecNumber>
    </recommendedName>
</protein>
<evidence type="ECO:0000313" key="12">
    <source>
        <dbReference type="Proteomes" id="UP001497512"/>
    </source>
</evidence>
<evidence type="ECO:0000256" key="8">
    <source>
        <dbReference type="ARBA" id="ARBA00023065"/>
    </source>
</evidence>
<evidence type="ECO:0000256" key="2">
    <source>
        <dbReference type="ARBA" id="ARBA00013242"/>
    </source>
</evidence>
<keyword evidence="7 10" id="KW-1133">Transmembrane helix</keyword>
<comment type="subcellular location">
    <subcellularLocation>
        <location evidence="1">Endomembrane system</location>
        <topology evidence="1">Multi-pass membrane protein</topology>
    </subcellularLocation>
</comment>
<evidence type="ECO:0000256" key="10">
    <source>
        <dbReference type="SAM" id="Phobius"/>
    </source>
</evidence>
<keyword evidence="5" id="KW-0460">Magnesium</keyword>
<dbReference type="EC" id="7.1.3.1" evidence="2"/>
<gene>
    <name evidence="11" type="ORF">CSSPTR1EN2_LOCUS22245</name>
</gene>
<evidence type="ECO:0000256" key="5">
    <source>
        <dbReference type="ARBA" id="ARBA00022842"/>
    </source>
</evidence>
<sequence length="84" mass="9037">MRQTLKSSSCHKHYLWKVALGYKSVIIPGFANPAAIYLSFSLADMYGITVAAHGKFSTLATGLAIDAYMVLSVTMLVGLLKGLL</sequence>
<organism evidence="11 12">
    <name type="scientific">Sphagnum troendelagicum</name>
    <dbReference type="NCBI Taxonomy" id="128251"/>
    <lineage>
        <taxon>Eukaryota</taxon>
        <taxon>Viridiplantae</taxon>
        <taxon>Streptophyta</taxon>
        <taxon>Embryophyta</taxon>
        <taxon>Bryophyta</taxon>
        <taxon>Sphagnophytina</taxon>
        <taxon>Sphagnopsida</taxon>
        <taxon>Sphagnales</taxon>
        <taxon>Sphagnaceae</taxon>
        <taxon>Sphagnum</taxon>
    </lineage>
</organism>
<name>A0ABP0V1K0_9BRYO</name>
<feature type="transmembrane region" description="Helical" evidence="10">
    <location>
        <begin position="60"/>
        <end position="80"/>
    </location>
</feature>